<proteinExistence type="predicted"/>
<feature type="region of interest" description="Disordered" evidence="1">
    <location>
        <begin position="21"/>
        <end position="62"/>
    </location>
</feature>
<protein>
    <submittedName>
        <fullName evidence="2">Uncharacterized protein</fullName>
    </submittedName>
</protein>
<feature type="non-terminal residue" evidence="2">
    <location>
        <position position="1"/>
    </location>
</feature>
<sequence>NEFLLSLQGETLVTELLISRKNRRQKESRDAGDSICTGTEGRCRGGGRGSVKRGWRGRDKLN</sequence>
<name>A0ABD0JPR5_9CAEN</name>
<reference evidence="2 3" key="1">
    <citation type="journal article" date="2023" name="Sci. Data">
        <title>Genome assembly of the Korean intertidal mud-creeper Batillaria attramentaria.</title>
        <authorList>
            <person name="Patra A.K."/>
            <person name="Ho P.T."/>
            <person name="Jun S."/>
            <person name="Lee S.J."/>
            <person name="Kim Y."/>
            <person name="Won Y.J."/>
        </authorList>
    </citation>
    <scope>NUCLEOTIDE SEQUENCE [LARGE SCALE GENOMIC DNA]</scope>
    <source>
        <strain evidence="2">Wonlab-2016</strain>
    </source>
</reference>
<evidence type="ECO:0000256" key="1">
    <source>
        <dbReference type="SAM" id="MobiDB-lite"/>
    </source>
</evidence>
<evidence type="ECO:0000313" key="2">
    <source>
        <dbReference type="EMBL" id="KAK7476477.1"/>
    </source>
</evidence>
<gene>
    <name evidence="2" type="ORF">BaRGS_00032312</name>
</gene>
<evidence type="ECO:0000313" key="3">
    <source>
        <dbReference type="Proteomes" id="UP001519460"/>
    </source>
</evidence>
<keyword evidence="3" id="KW-1185">Reference proteome</keyword>
<feature type="non-terminal residue" evidence="2">
    <location>
        <position position="62"/>
    </location>
</feature>
<organism evidence="2 3">
    <name type="scientific">Batillaria attramentaria</name>
    <dbReference type="NCBI Taxonomy" id="370345"/>
    <lineage>
        <taxon>Eukaryota</taxon>
        <taxon>Metazoa</taxon>
        <taxon>Spiralia</taxon>
        <taxon>Lophotrochozoa</taxon>
        <taxon>Mollusca</taxon>
        <taxon>Gastropoda</taxon>
        <taxon>Caenogastropoda</taxon>
        <taxon>Sorbeoconcha</taxon>
        <taxon>Cerithioidea</taxon>
        <taxon>Batillariidae</taxon>
        <taxon>Batillaria</taxon>
    </lineage>
</organism>
<dbReference type="AlphaFoldDB" id="A0ABD0JPR5"/>
<dbReference type="Proteomes" id="UP001519460">
    <property type="component" value="Unassembled WGS sequence"/>
</dbReference>
<dbReference type="EMBL" id="JACVVK020000375">
    <property type="protein sequence ID" value="KAK7476477.1"/>
    <property type="molecule type" value="Genomic_DNA"/>
</dbReference>
<accession>A0ABD0JPR5</accession>
<comment type="caution">
    <text evidence="2">The sequence shown here is derived from an EMBL/GenBank/DDBJ whole genome shotgun (WGS) entry which is preliminary data.</text>
</comment>